<dbReference type="Proteomes" id="UP000824263">
    <property type="component" value="Unassembled WGS sequence"/>
</dbReference>
<evidence type="ECO:0000256" key="1">
    <source>
        <dbReference type="ARBA" id="ARBA00000085"/>
    </source>
</evidence>
<dbReference type="SMART" id="SM00448">
    <property type="entry name" value="REC"/>
    <property type="match status" value="1"/>
</dbReference>
<dbReference type="EC" id="2.7.13.3" evidence="3"/>
<dbReference type="Pfam" id="PF00072">
    <property type="entry name" value="Response_reg"/>
    <property type="match status" value="1"/>
</dbReference>
<comment type="caution">
    <text evidence="14">The sequence shown here is derived from an EMBL/GenBank/DDBJ whole genome shotgun (WGS) entry which is preliminary data.</text>
</comment>
<dbReference type="GO" id="GO:0000155">
    <property type="term" value="F:phosphorelay sensor kinase activity"/>
    <property type="evidence" value="ECO:0007669"/>
    <property type="project" value="InterPro"/>
</dbReference>
<dbReference type="Gene3D" id="1.10.287.130">
    <property type="match status" value="1"/>
</dbReference>
<dbReference type="InterPro" id="IPR011006">
    <property type="entry name" value="CheY-like_superfamily"/>
</dbReference>
<dbReference type="PROSITE" id="PS50109">
    <property type="entry name" value="HIS_KIN"/>
    <property type="match status" value="1"/>
</dbReference>
<evidence type="ECO:0000256" key="3">
    <source>
        <dbReference type="ARBA" id="ARBA00012438"/>
    </source>
</evidence>
<evidence type="ECO:0000256" key="9">
    <source>
        <dbReference type="ARBA" id="ARBA00024867"/>
    </source>
</evidence>
<dbReference type="CDD" id="cd00082">
    <property type="entry name" value="HisKA"/>
    <property type="match status" value="1"/>
</dbReference>
<dbReference type="InterPro" id="IPR005467">
    <property type="entry name" value="His_kinase_dom"/>
</dbReference>
<evidence type="ECO:0000313" key="14">
    <source>
        <dbReference type="EMBL" id="HIW82824.1"/>
    </source>
</evidence>
<evidence type="ECO:0000256" key="4">
    <source>
        <dbReference type="ARBA" id="ARBA00018672"/>
    </source>
</evidence>
<evidence type="ECO:0000313" key="15">
    <source>
        <dbReference type="Proteomes" id="UP000824263"/>
    </source>
</evidence>
<dbReference type="InterPro" id="IPR004358">
    <property type="entry name" value="Sig_transdc_His_kin-like_C"/>
</dbReference>
<keyword evidence="6" id="KW-0808">Transferase</keyword>
<dbReference type="Gene3D" id="3.30.450.20">
    <property type="entry name" value="PAS domain"/>
    <property type="match status" value="2"/>
</dbReference>
<dbReference type="FunFam" id="3.30.565.10:FF:000006">
    <property type="entry name" value="Sensor histidine kinase WalK"/>
    <property type="match status" value="1"/>
</dbReference>
<dbReference type="InterPro" id="IPR003661">
    <property type="entry name" value="HisK_dim/P_dom"/>
</dbReference>
<feature type="transmembrane region" description="Helical" evidence="11">
    <location>
        <begin position="283"/>
        <end position="301"/>
    </location>
</feature>
<evidence type="ECO:0000256" key="10">
    <source>
        <dbReference type="PROSITE-ProRule" id="PRU00169"/>
    </source>
</evidence>
<feature type="modified residue" description="4-aspartylphosphate" evidence="10">
    <location>
        <position position="767"/>
    </location>
</feature>
<comment type="catalytic activity">
    <reaction evidence="1">
        <text>ATP + protein L-histidine = ADP + protein N-phospho-L-histidine.</text>
        <dbReference type="EC" id="2.7.13.3"/>
    </reaction>
</comment>
<dbReference type="SUPFAM" id="SSF55874">
    <property type="entry name" value="ATPase domain of HSP90 chaperone/DNA topoisomerase II/histidine kinase"/>
    <property type="match status" value="1"/>
</dbReference>
<dbReference type="PROSITE" id="PS50110">
    <property type="entry name" value="RESPONSE_REGULATORY"/>
    <property type="match status" value="1"/>
</dbReference>
<dbReference type="AlphaFoldDB" id="A0A9D1R8D0"/>
<dbReference type="CDD" id="cd17546">
    <property type="entry name" value="REC_hyHK_CKI1_RcsC-like"/>
    <property type="match status" value="1"/>
</dbReference>
<evidence type="ECO:0000259" key="13">
    <source>
        <dbReference type="PROSITE" id="PS50110"/>
    </source>
</evidence>
<evidence type="ECO:0000259" key="12">
    <source>
        <dbReference type="PROSITE" id="PS50109"/>
    </source>
</evidence>
<keyword evidence="11" id="KW-1133">Transmembrane helix</keyword>
<evidence type="ECO:0000256" key="5">
    <source>
        <dbReference type="ARBA" id="ARBA00022553"/>
    </source>
</evidence>
<dbReference type="SUPFAM" id="SSF52172">
    <property type="entry name" value="CheY-like"/>
    <property type="match status" value="1"/>
</dbReference>
<protein>
    <recommendedName>
        <fullName evidence="4">Stage 0 sporulation protein A homolog</fullName>
        <ecNumber evidence="3">2.7.13.3</ecNumber>
    </recommendedName>
</protein>
<dbReference type="PANTHER" id="PTHR43047">
    <property type="entry name" value="TWO-COMPONENT HISTIDINE PROTEIN KINASE"/>
    <property type="match status" value="1"/>
</dbReference>
<keyword evidence="8" id="KW-0902">Two-component regulatory system</keyword>
<evidence type="ECO:0000256" key="8">
    <source>
        <dbReference type="ARBA" id="ARBA00023012"/>
    </source>
</evidence>
<reference evidence="14" key="2">
    <citation type="submission" date="2021-04" db="EMBL/GenBank/DDBJ databases">
        <authorList>
            <person name="Gilroy R."/>
        </authorList>
    </citation>
    <scope>NUCLEOTIDE SEQUENCE</scope>
    <source>
        <strain evidence="14">ChiSxjej1B13-11762</strain>
    </source>
</reference>
<comment type="function">
    <text evidence="9">May play the central regulatory role in sporulation. It may be an element of the effector pathway responsible for the activation of sporulation genes in response to nutritional stress. Spo0A may act in concert with spo0H (a sigma factor) to control the expression of some genes that are critical to the sporulation process.</text>
</comment>
<dbReference type="SMART" id="SM00388">
    <property type="entry name" value="HisKA"/>
    <property type="match status" value="1"/>
</dbReference>
<evidence type="ECO:0000256" key="6">
    <source>
        <dbReference type="ARBA" id="ARBA00022679"/>
    </source>
</evidence>
<accession>A0A9D1R8D0</accession>
<dbReference type="Gene3D" id="3.30.565.10">
    <property type="entry name" value="Histidine kinase-like ATPase, C-terminal domain"/>
    <property type="match status" value="1"/>
</dbReference>
<dbReference type="EMBL" id="DXGF01000013">
    <property type="protein sequence ID" value="HIW82824.1"/>
    <property type="molecule type" value="Genomic_DNA"/>
</dbReference>
<sequence length="836" mass="94089">MGGKERTAVHSRIRARIMVWLVLAVMGICSIVIIRGVLLRNAQRMGNEIAHSYALENEQNLNQYAAAIDLSSAYIDSQLEESQDPRRWISSFLESVANTLGADVVDAYAVIDGEIVAANPWDGDSAYDIAGTDWYQQATEADGRVIFTDSYPDAITGESIITIAKEGKNPGNVVAFDVFPGNFQTGEGFGDLPEGSRYFLCDSGGTLLYSETDQQLSGEEIQKYVDTIISKIQDGSLEHSEGYMHNWGKQKLAFYYDIDENGWISIVAIPLDSLLLGVRTVSLWYIGILILFLLVFTIMSVREHKRDKDYQRVNETVRALGNSYYAIYRIDFAKGTYEMIKGSDYVRGKIPKEGDYELLLQTIREVMAPDTFEDMRTSFSLENIRRLVKQRVRDYGGDFLRRFDESYRWVNVRLLFDESLDQKEAVMCFREVDVEKHEQLRQIELLRESLTTARESVEAKNAFFSNMSHDMRTPLNAVIGFAELAGEHVEEPDKLRDYLEKIQYSGRQLLALIDDILEISRMEGGGLSLDNRHFQIEACLEDCAEVFRSQAEQEGKKFDTSFRIRTKEVYGDAFRLTQILNNLLSNAVKFSAAGDEISLDVTEIETKEYAKYRIIVKDTGAGMSEEFLEKIFVPYERETRFGARNIFGTGLGMSIVKNIVSQMNGEISVKSRLGEGTVFTVILPFKGVSGKNGSLLEQTWSQQEEETGESLEGKVILLAEDNDINMEITCELLNMYGAQVEKAWDGKEAVEAFASSEEGRYDAVLMDMQMPVMDGCEAAASIRKLDREDAKTVPIIAVTANAFAEDLAATAEAGMNAHIPKPIDFQLLCRTLEELL</sequence>
<dbReference type="InterPro" id="IPR036097">
    <property type="entry name" value="HisK_dim/P_sf"/>
</dbReference>
<reference evidence="14" key="1">
    <citation type="journal article" date="2021" name="PeerJ">
        <title>Extensive microbial diversity within the chicken gut microbiome revealed by metagenomics and culture.</title>
        <authorList>
            <person name="Gilroy R."/>
            <person name="Ravi A."/>
            <person name="Getino M."/>
            <person name="Pursley I."/>
            <person name="Horton D.L."/>
            <person name="Alikhan N.F."/>
            <person name="Baker D."/>
            <person name="Gharbi K."/>
            <person name="Hall N."/>
            <person name="Watson M."/>
            <person name="Adriaenssens E.M."/>
            <person name="Foster-Nyarko E."/>
            <person name="Jarju S."/>
            <person name="Secka A."/>
            <person name="Antonio M."/>
            <person name="Oren A."/>
            <person name="Chaudhuri R.R."/>
            <person name="La Ragione R."/>
            <person name="Hildebrand F."/>
            <person name="Pallen M.J."/>
        </authorList>
    </citation>
    <scope>NUCLEOTIDE SEQUENCE</scope>
    <source>
        <strain evidence="14">ChiSxjej1B13-11762</strain>
    </source>
</reference>
<keyword evidence="11" id="KW-0472">Membrane</keyword>
<feature type="domain" description="Response regulatory" evidence="13">
    <location>
        <begin position="715"/>
        <end position="836"/>
    </location>
</feature>
<dbReference type="InterPro" id="IPR036890">
    <property type="entry name" value="HATPase_C_sf"/>
</dbReference>
<dbReference type="Pfam" id="PF02518">
    <property type="entry name" value="HATPase_c"/>
    <property type="match status" value="1"/>
</dbReference>
<keyword evidence="5 10" id="KW-0597">Phosphoprotein</keyword>
<organism evidence="14 15">
    <name type="scientific">Candidatus Dorea gallistercoris</name>
    <dbReference type="NCBI Taxonomy" id="2838542"/>
    <lineage>
        <taxon>Bacteria</taxon>
        <taxon>Bacillati</taxon>
        <taxon>Bacillota</taxon>
        <taxon>Clostridia</taxon>
        <taxon>Lachnospirales</taxon>
        <taxon>Lachnospiraceae</taxon>
        <taxon>Dorea</taxon>
    </lineage>
</organism>
<dbReference type="Gene3D" id="3.40.50.2300">
    <property type="match status" value="1"/>
</dbReference>
<dbReference type="SMART" id="SM00387">
    <property type="entry name" value="HATPase_c"/>
    <property type="match status" value="1"/>
</dbReference>
<dbReference type="Pfam" id="PF00512">
    <property type="entry name" value="HisKA"/>
    <property type="match status" value="1"/>
</dbReference>
<evidence type="ECO:0000256" key="2">
    <source>
        <dbReference type="ARBA" id="ARBA00004370"/>
    </source>
</evidence>
<dbReference type="GO" id="GO:0005886">
    <property type="term" value="C:plasma membrane"/>
    <property type="evidence" value="ECO:0007669"/>
    <property type="project" value="TreeGrafter"/>
</dbReference>
<dbReference type="InterPro" id="IPR001789">
    <property type="entry name" value="Sig_transdc_resp-reg_receiver"/>
</dbReference>
<evidence type="ECO:0000256" key="7">
    <source>
        <dbReference type="ARBA" id="ARBA00022777"/>
    </source>
</evidence>
<feature type="transmembrane region" description="Helical" evidence="11">
    <location>
        <begin position="17"/>
        <end position="38"/>
    </location>
</feature>
<comment type="subcellular location">
    <subcellularLocation>
        <location evidence="2">Membrane</location>
    </subcellularLocation>
</comment>
<gene>
    <name evidence="14" type="ORF">H9873_00645</name>
</gene>
<dbReference type="GO" id="GO:0009927">
    <property type="term" value="F:histidine phosphotransfer kinase activity"/>
    <property type="evidence" value="ECO:0007669"/>
    <property type="project" value="TreeGrafter"/>
</dbReference>
<dbReference type="InterPro" id="IPR003594">
    <property type="entry name" value="HATPase_dom"/>
</dbReference>
<name>A0A9D1R8D0_9FIRM</name>
<feature type="domain" description="Histidine kinase" evidence="12">
    <location>
        <begin position="466"/>
        <end position="687"/>
    </location>
</feature>
<dbReference type="SUPFAM" id="SSF47384">
    <property type="entry name" value="Homodimeric domain of signal transducing histidine kinase"/>
    <property type="match status" value="1"/>
</dbReference>
<dbReference type="PRINTS" id="PR00344">
    <property type="entry name" value="BCTRLSENSOR"/>
</dbReference>
<keyword evidence="11" id="KW-0812">Transmembrane</keyword>
<evidence type="ECO:0000256" key="11">
    <source>
        <dbReference type="SAM" id="Phobius"/>
    </source>
</evidence>
<dbReference type="PANTHER" id="PTHR43047:SF66">
    <property type="entry name" value="HISKA"/>
    <property type="match status" value="1"/>
</dbReference>
<proteinExistence type="predicted"/>
<keyword evidence="7" id="KW-0418">Kinase</keyword>